<protein>
    <submittedName>
        <fullName evidence="1">Uncharacterized protein</fullName>
    </submittedName>
</protein>
<gene>
    <name evidence="1" type="ORF">P4R38_06780</name>
</gene>
<accession>A0ABT6C6H0</accession>
<name>A0ABT6C6H0_9MICO</name>
<dbReference type="Proteomes" id="UP001528912">
    <property type="component" value="Unassembled WGS sequence"/>
</dbReference>
<organism evidence="1 2">
    <name type="scientific">Luteipulveratus flavus</name>
    <dbReference type="NCBI Taxonomy" id="3031728"/>
    <lineage>
        <taxon>Bacteria</taxon>
        <taxon>Bacillati</taxon>
        <taxon>Actinomycetota</taxon>
        <taxon>Actinomycetes</taxon>
        <taxon>Micrococcales</taxon>
        <taxon>Dermacoccaceae</taxon>
        <taxon>Luteipulveratus</taxon>
    </lineage>
</organism>
<proteinExistence type="predicted"/>
<keyword evidence="2" id="KW-1185">Reference proteome</keyword>
<sequence length="67" mass="7652">MGSLKRVLDSTLERLVPHATASAGCAAEYRTEYRCNFNTRERQKRTCKLELNCTWNCGAWTYTGQSC</sequence>
<dbReference type="RefSeq" id="WP_277191568.1">
    <property type="nucleotide sequence ID" value="NZ_JAROAV010000023.1"/>
</dbReference>
<reference evidence="1 2" key="1">
    <citation type="submission" date="2023-03" db="EMBL/GenBank/DDBJ databases">
        <title>YIM 133296 draft genome.</title>
        <authorList>
            <person name="Xiong L."/>
        </authorList>
    </citation>
    <scope>NUCLEOTIDE SEQUENCE [LARGE SCALE GENOMIC DNA]</scope>
    <source>
        <strain evidence="1 2">YIM 133296</strain>
    </source>
</reference>
<dbReference type="EMBL" id="JAROAV010000023">
    <property type="protein sequence ID" value="MDF8263942.1"/>
    <property type="molecule type" value="Genomic_DNA"/>
</dbReference>
<dbReference type="PROSITE" id="PS51257">
    <property type="entry name" value="PROKAR_LIPOPROTEIN"/>
    <property type="match status" value="1"/>
</dbReference>
<evidence type="ECO:0000313" key="1">
    <source>
        <dbReference type="EMBL" id="MDF8263942.1"/>
    </source>
</evidence>
<evidence type="ECO:0000313" key="2">
    <source>
        <dbReference type="Proteomes" id="UP001528912"/>
    </source>
</evidence>
<comment type="caution">
    <text evidence="1">The sequence shown here is derived from an EMBL/GenBank/DDBJ whole genome shotgun (WGS) entry which is preliminary data.</text>
</comment>